<evidence type="ECO:0000259" key="1">
    <source>
        <dbReference type="PROSITE" id="PS51186"/>
    </source>
</evidence>
<dbReference type="SUPFAM" id="SSF55729">
    <property type="entry name" value="Acyl-CoA N-acyltransferases (Nat)"/>
    <property type="match status" value="1"/>
</dbReference>
<dbReference type="InterPro" id="IPR016181">
    <property type="entry name" value="Acyl_CoA_acyltransferase"/>
</dbReference>
<reference evidence="2 3" key="1">
    <citation type="submission" date="2020-01" db="EMBL/GenBank/DDBJ databases">
        <title>Leptobacterium flavescens.</title>
        <authorList>
            <person name="Wang G."/>
        </authorList>
    </citation>
    <scope>NUCLEOTIDE SEQUENCE [LARGE SCALE GENOMIC DNA]</scope>
    <source>
        <strain evidence="2 3">KCTC 22160</strain>
    </source>
</reference>
<organism evidence="2 3">
    <name type="scientific">Leptobacterium flavescens</name>
    <dbReference type="NCBI Taxonomy" id="472055"/>
    <lineage>
        <taxon>Bacteria</taxon>
        <taxon>Pseudomonadati</taxon>
        <taxon>Bacteroidota</taxon>
        <taxon>Flavobacteriia</taxon>
        <taxon>Flavobacteriales</taxon>
        <taxon>Flavobacteriaceae</taxon>
        <taxon>Leptobacterium</taxon>
    </lineage>
</organism>
<feature type="domain" description="N-acetyltransferase" evidence="1">
    <location>
        <begin position="2"/>
        <end position="155"/>
    </location>
</feature>
<name>A0A6P0UV91_9FLAO</name>
<dbReference type="AlphaFoldDB" id="A0A6P0UV91"/>
<dbReference type="EMBL" id="JAABOO010000003">
    <property type="protein sequence ID" value="NER14733.1"/>
    <property type="molecule type" value="Genomic_DNA"/>
</dbReference>
<evidence type="ECO:0000313" key="2">
    <source>
        <dbReference type="EMBL" id="NER14733.1"/>
    </source>
</evidence>
<gene>
    <name evidence="2" type="ORF">GWK08_14850</name>
</gene>
<dbReference type="PROSITE" id="PS51186">
    <property type="entry name" value="GNAT"/>
    <property type="match status" value="1"/>
</dbReference>
<accession>A0A6P0UV91</accession>
<dbReference type="GO" id="GO:0016747">
    <property type="term" value="F:acyltransferase activity, transferring groups other than amino-acyl groups"/>
    <property type="evidence" value="ECO:0007669"/>
    <property type="project" value="InterPro"/>
</dbReference>
<dbReference type="CDD" id="cd04301">
    <property type="entry name" value="NAT_SF"/>
    <property type="match status" value="1"/>
</dbReference>
<dbReference type="RefSeq" id="WP_163608013.1">
    <property type="nucleotide sequence ID" value="NZ_JAABOO010000003.1"/>
</dbReference>
<dbReference type="Proteomes" id="UP000468581">
    <property type="component" value="Unassembled WGS sequence"/>
</dbReference>
<keyword evidence="3" id="KW-1185">Reference proteome</keyword>
<evidence type="ECO:0000313" key="3">
    <source>
        <dbReference type="Proteomes" id="UP000468581"/>
    </source>
</evidence>
<proteinExistence type="predicted"/>
<comment type="caution">
    <text evidence="2">The sequence shown here is derived from an EMBL/GenBank/DDBJ whole genome shotgun (WGS) entry which is preliminary data.</text>
</comment>
<dbReference type="Gene3D" id="3.40.630.30">
    <property type="match status" value="1"/>
</dbReference>
<dbReference type="InterPro" id="IPR000182">
    <property type="entry name" value="GNAT_dom"/>
</dbReference>
<sequence>MIEIKKYPMLSPETKKELRGHIDREFGHIPIVRETEWATPHWSIICYEEGEIASFYNIVEREIFVDNNKLKIAGINNVITPPAFRGKGLSSKTLKETEDFIFKDLACRLGVLLCADQLLPFYERLNWYKVDCPVYFLQGTERKLWNANTMLLSRNTHMSPLKIDLNGLPW</sequence>
<protein>
    <submittedName>
        <fullName evidence="2">GNAT family N-acetyltransferase</fullName>
    </submittedName>
</protein>
<dbReference type="Pfam" id="PF13527">
    <property type="entry name" value="Acetyltransf_9"/>
    <property type="match status" value="1"/>
</dbReference>
<keyword evidence="2" id="KW-0808">Transferase</keyword>